<feature type="region of interest" description="Disordered" evidence="1">
    <location>
        <begin position="42"/>
        <end position="69"/>
    </location>
</feature>
<evidence type="ECO:0000313" key="2">
    <source>
        <dbReference type="EMBL" id="KAL3767644.1"/>
    </source>
</evidence>
<proteinExistence type="predicted"/>
<gene>
    <name evidence="2" type="ORF">ACHAW5_006882</name>
</gene>
<organism evidence="2 3">
    <name type="scientific">Stephanodiscus triporus</name>
    <dbReference type="NCBI Taxonomy" id="2934178"/>
    <lineage>
        <taxon>Eukaryota</taxon>
        <taxon>Sar</taxon>
        <taxon>Stramenopiles</taxon>
        <taxon>Ochrophyta</taxon>
        <taxon>Bacillariophyta</taxon>
        <taxon>Coscinodiscophyceae</taxon>
        <taxon>Thalassiosirophycidae</taxon>
        <taxon>Stephanodiscales</taxon>
        <taxon>Stephanodiscaceae</taxon>
        <taxon>Stephanodiscus</taxon>
    </lineage>
</organism>
<reference evidence="2 3" key="1">
    <citation type="submission" date="2024-10" db="EMBL/GenBank/DDBJ databases">
        <title>Updated reference genomes for cyclostephanoid diatoms.</title>
        <authorList>
            <person name="Roberts W.R."/>
            <person name="Alverson A.J."/>
        </authorList>
    </citation>
    <scope>NUCLEOTIDE SEQUENCE [LARGE SCALE GENOMIC DNA]</scope>
    <source>
        <strain evidence="2 3">AJA276-08</strain>
    </source>
</reference>
<feature type="compositionally biased region" description="Polar residues" evidence="1">
    <location>
        <begin position="42"/>
        <end position="61"/>
    </location>
</feature>
<comment type="caution">
    <text evidence="2">The sequence shown here is derived from an EMBL/GenBank/DDBJ whole genome shotgun (WGS) entry which is preliminary data.</text>
</comment>
<sequence>MPLTVEVEALQARELSCFAITFQKLPQHPSKNASPMIRATSAGSISSKTTSMHLQCSSKSITPMEASVI</sequence>
<dbReference type="EMBL" id="JALLAZ020001699">
    <property type="protein sequence ID" value="KAL3767644.1"/>
    <property type="molecule type" value="Genomic_DNA"/>
</dbReference>
<accession>A0ABD3MUK3</accession>
<protein>
    <submittedName>
        <fullName evidence="2">Uncharacterized protein</fullName>
    </submittedName>
</protein>
<evidence type="ECO:0000313" key="3">
    <source>
        <dbReference type="Proteomes" id="UP001530315"/>
    </source>
</evidence>
<dbReference type="AlphaFoldDB" id="A0ABD3MUK3"/>
<dbReference type="Proteomes" id="UP001530315">
    <property type="component" value="Unassembled WGS sequence"/>
</dbReference>
<name>A0ABD3MUK3_9STRA</name>
<evidence type="ECO:0000256" key="1">
    <source>
        <dbReference type="SAM" id="MobiDB-lite"/>
    </source>
</evidence>
<keyword evidence="3" id="KW-1185">Reference proteome</keyword>